<reference evidence="1 2" key="1">
    <citation type="submission" date="2024-02" db="EMBL/GenBank/DDBJ databases">
        <title>De novo assembly and annotation of 12 fungi associated with fruit tree decline syndrome in Ontario, Canada.</title>
        <authorList>
            <person name="Sulman M."/>
            <person name="Ellouze W."/>
            <person name="Ilyukhin E."/>
        </authorList>
    </citation>
    <scope>NUCLEOTIDE SEQUENCE [LARGE SCALE GENOMIC DNA]</scope>
    <source>
        <strain evidence="1 2">M11/M66-122</strain>
    </source>
</reference>
<gene>
    <name evidence="1" type="ORF">SLS62_006255</name>
</gene>
<name>A0AAN9UND9_9PEZI</name>
<dbReference type="SUPFAM" id="SSF56112">
    <property type="entry name" value="Protein kinase-like (PK-like)"/>
    <property type="match status" value="1"/>
</dbReference>
<organism evidence="1 2">
    <name type="scientific">Diatrype stigma</name>
    <dbReference type="NCBI Taxonomy" id="117547"/>
    <lineage>
        <taxon>Eukaryota</taxon>
        <taxon>Fungi</taxon>
        <taxon>Dikarya</taxon>
        <taxon>Ascomycota</taxon>
        <taxon>Pezizomycotina</taxon>
        <taxon>Sordariomycetes</taxon>
        <taxon>Xylariomycetidae</taxon>
        <taxon>Xylariales</taxon>
        <taxon>Diatrypaceae</taxon>
        <taxon>Diatrype</taxon>
    </lineage>
</organism>
<evidence type="ECO:0000313" key="1">
    <source>
        <dbReference type="EMBL" id="KAK7751770.1"/>
    </source>
</evidence>
<dbReference type="AlphaFoldDB" id="A0AAN9UND9"/>
<proteinExistence type="predicted"/>
<evidence type="ECO:0008006" key="3">
    <source>
        <dbReference type="Google" id="ProtNLM"/>
    </source>
</evidence>
<dbReference type="Gene3D" id="1.10.510.10">
    <property type="entry name" value="Transferase(Phosphotransferase) domain 1"/>
    <property type="match status" value="1"/>
</dbReference>
<dbReference type="InterPro" id="IPR011009">
    <property type="entry name" value="Kinase-like_dom_sf"/>
</dbReference>
<evidence type="ECO:0000313" key="2">
    <source>
        <dbReference type="Proteomes" id="UP001320420"/>
    </source>
</evidence>
<accession>A0AAN9UND9</accession>
<keyword evidence="2" id="KW-1185">Reference proteome</keyword>
<dbReference type="Proteomes" id="UP001320420">
    <property type="component" value="Unassembled WGS sequence"/>
</dbReference>
<dbReference type="EMBL" id="JAKJXP020000045">
    <property type="protein sequence ID" value="KAK7751770.1"/>
    <property type="molecule type" value="Genomic_DNA"/>
</dbReference>
<protein>
    <recommendedName>
        <fullName evidence="3">Protein kinase domain-containing protein</fullName>
    </recommendedName>
</protein>
<sequence length="202" mass="23262">MFRNSWGAWKGFRDHEDTLYDSSEEKSDARWPIFNSAPFILMPTMQKPCLNSRWLQYGRRPSLGEHFFSITGASRFYNDGSTLVMEHIPYGLSDELRVAEHVRQLVPLGVVLADFGHALLRRDPLVYGNLYYRAPKTWEVAEFHCQSDLWSLGATVLNLAIQPRFKFEVGKDDQSRVAMRLKRTNRLLSSLLVSQNAFTSSV</sequence>
<comment type="caution">
    <text evidence="1">The sequence shown here is derived from an EMBL/GenBank/DDBJ whole genome shotgun (WGS) entry which is preliminary data.</text>
</comment>